<dbReference type="GO" id="GO:0051536">
    <property type="term" value="F:iron-sulfur cluster binding"/>
    <property type="evidence" value="ECO:0007669"/>
    <property type="project" value="UniProtKB-KW"/>
</dbReference>
<evidence type="ECO:0000256" key="2">
    <source>
        <dbReference type="ARBA" id="ARBA00023004"/>
    </source>
</evidence>
<feature type="domain" description="AraC effector-binding" evidence="5">
    <location>
        <begin position="1"/>
        <end position="154"/>
    </location>
</feature>
<reference evidence="6 7" key="1">
    <citation type="submission" date="2018-08" db="EMBL/GenBank/DDBJ databases">
        <title>A genome reference for cultivated species of the human gut microbiota.</title>
        <authorList>
            <person name="Zou Y."/>
            <person name="Xue W."/>
            <person name="Luo G."/>
        </authorList>
    </citation>
    <scope>NUCLEOTIDE SEQUENCE [LARGE SCALE GENOMIC DNA]</scope>
    <source>
        <strain evidence="6 7">OF01-2LB</strain>
    </source>
</reference>
<dbReference type="AlphaFoldDB" id="A0A3E2VUW7"/>
<dbReference type="SMART" id="SM00729">
    <property type="entry name" value="Elp3"/>
    <property type="match status" value="1"/>
</dbReference>
<dbReference type="Pfam" id="PF14526">
    <property type="entry name" value="Cass2"/>
    <property type="match status" value="1"/>
</dbReference>
<dbReference type="SFLD" id="SFLDS00029">
    <property type="entry name" value="Radical_SAM"/>
    <property type="match status" value="1"/>
</dbReference>
<proteinExistence type="predicted"/>
<protein>
    <submittedName>
        <fullName evidence="6">Radical SAM protein</fullName>
    </submittedName>
</protein>
<gene>
    <name evidence="6" type="ORF">DXA38_12400</name>
</gene>
<dbReference type="PANTHER" id="PTHR43432:SF5">
    <property type="entry name" value="ELP3_MIAA_NIFB-LIKE RADICAL SAM CORE DOMAIN-CONTAINING PROTEIN"/>
    <property type="match status" value="1"/>
</dbReference>
<dbReference type="InterPro" id="IPR040086">
    <property type="entry name" value="MJ0683-like"/>
</dbReference>
<dbReference type="InterPro" id="IPR006638">
    <property type="entry name" value="Elp3/MiaA/NifB-like_rSAM"/>
</dbReference>
<dbReference type="InterPro" id="IPR011256">
    <property type="entry name" value="Reg_factor_effector_dom_sf"/>
</dbReference>
<dbReference type="InterPro" id="IPR058240">
    <property type="entry name" value="rSAM_sf"/>
</dbReference>
<accession>A0A3E2VUW7</accession>
<dbReference type="RefSeq" id="WP_117443445.1">
    <property type="nucleotide sequence ID" value="NZ_JAJFEN010000014.1"/>
</dbReference>
<organism evidence="6 7">
    <name type="scientific">Clostridium innocuum</name>
    <dbReference type="NCBI Taxonomy" id="1522"/>
    <lineage>
        <taxon>Bacteria</taxon>
        <taxon>Bacillati</taxon>
        <taxon>Bacillota</taxon>
        <taxon>Clostridia</taxon>
        <taxon>Eubacteriales</taxon>
        <taxon>Clostridiaceae</taxon>
        <taxon>Clostridium</taxon>
    </lineage>
</organism>
<dbReference type="Gene3D" id="3.80.30.30">
    <property type="match status" value="1"/>
</dbReference>
<dbReference type="SFLD" id="SFLDG01084">
    <property type="entry name" value="Uncharacterised_Radical_SAM_Su"/>
    <property type="match status" value="1"/>
</dbReference>
<dbReference type="SUPFAM" id="SSF55136">
    <property type="entry name" value="Probable bacterial effector-binding domain"/>
    <property type="match status" value="1"/>
</dbReference>
<sequence>MEARLCRLDDIFLVGCETGLGTSLCKNAGISMAFWKRFNEQLKMYHVKQGKQFLKYALTQRGPQGLTYACGVPSAQLYPEHFQIYRIPKGEYLCIEHHGEMALLPETIRTVFEQELKNRQLTPAKGRLVYFERYDERFHYHQDASVIELYIPLAKNTQDTMEEIEAKTILQGGGNSIGQFSWFGMDFNMNLYKGCNHGCIYCDSRSSCYQVQEFDRVRKKKNELLILERQLKGKRKKGVVGIGAMSDTYNPFEKQHEITRGALKLIDRYGFGVGIDTKSTLVLRDLDLLSRIASHNPVIIKLTITCADDALGKIIEPYAPSSSERFLALEELHKAGIYAGILMMPILPFINDTPENIIGIVALAAKHHAKFIYPAFGMTLRDNQRDYYYYQLDHYFPGKRRLYEQRYHNVYSCDSPHAAKLYKLFQAECQKHGIRYRMNDIIRGYKKQQVRQGQLKL</sequence>
<evidence type="ECO:0000313" key="7">
    <source>
        <dbReference type="Proteomes" id="UP000260025"/>
    </source>
</evidence>
<dbReference type="Gene3D" id="3.20.80.10">
    <property type="entry name" value="Regulatory factor, effector binding domain"/>
    <property type="match status" value="1"/>
</dbReference>
<dbReference type="CDD" id="cd01335">
    <property type="entry name" value="Radical_SAM"/>
    <property type="match status" value="1"/>
</dbReference>
<dbReference type="SUPFAM" id="SSF102114">
    <property type="entry name" value="Radical SAM enzymes"/>
    <property type="match status" value="1"/>
</dbReference>
<evidence type="ECO:0000259" key="4">
    <source>
        <dbReference type="SMART" id="SM00729"/>
    </source>
</evidence>
<keyword evidence="3" id="KW-0411">Iron-sulfur</keyword>
<dbReference type="OrthoDB" id="9785699at2"/>
<evidence type="ECO:0000259" key="5">
    <source>
        <dbReference type="SMART" id="SM00871"/>
    </source>
</evidence>
<dbReference type="GO" id="GO:0003824">
    <property type="term" value="F:catalytic activity"/>
    <property type="evidence" value="ECO:0007669"/>
    <property type="project" value="InterPro"/>
</dbReference>
<dbReference type="SMART" id="SM00871">
    <property type="entry name" value="AraC_E_bind"/>
    <property type="match status" value="1"/>
</dbReference>
<dbReference type="Proteomes" id="UP000260025">
    <property type="component" value="Unassembled WGS sequence"/>
</dbReference>
<feature type="domain" description="Elp3/MiaA/NifB-like radical SAM core" evidence="4">
    <location>
        <begin position="185"/>
        <end position="406"/>
    </location>
</feature>
<dbReference type="InterPro" id="IPR007197">
    <property type="entry name" value="rSAM"/>
</dbReference>
<keyword evidence="1" id="KW-0479">Metal-binding</keyword>
<dbReference type="InterPro" id="IPR010499">
    <property type="entry name" value="AraC_E-bd"/>
</dbReference>
<evidence type="ECO:0000256" key="3">
    <source>
        <dbReference type="ARBA" id="ARBA00023014"/>
    </source>
</evidence>
<dbReference type="Pfam" id="PF04055">
    <property type="entry name" value="Radical_SAM"/>
    <property type="match status" value="1"/>
</dbReference>
<dbReference type="PANTHER" id="PTHR43432">
    <property type="entry name" value="SLR0285 PROTEIN"/>
    <property type="match status" value="1"/>
</dbReference>
<keyword evidence="2" id="KW-0408">Iron</keyword>
<dbReference type="InterPro" id="IPR029441">
    <property type="entry name" value="Cass2"/>
</dbReference>
<dbReference type="GO" id="GO:0046872">
    <property type="term" value="F:metal ion binding"/>
    <property type="evidence" value="ECO:0007669"/>
    <property type="project" value="UniProtKB-KW"/>
</dbReference>
<name>A0A3E2VUW7_CLOIN</name>
<dbReference type="EMBL" id="QVEV01000017">
    <property type="protein sequence ID" value="RGC14861.1"/>
    <property type="molecule type" value="Genomic_DNA"/>
</dbReference>
<comment type="caution">
    <text evidence="6">The sequence shown here is derived from an EMBL/GenBank/DDBJ whole genome shotgun (WGS) entry which is preliminary data.</text>
</comment>
<evidence type="ECO:0000313" key="6">
    <source>
        <dbReference type="EMBL" id="RGC14861.1"/>
    </source>
</evidence>
<evidence type="ECO:0000256" key="1">
    <source>
        <dbReference type="ARBA" id="ARBA00022723"/>
    </source>
</evidence>